<dbReference type="EMBL" id="CAJOAX010008316">
    <property type="protein sequence ID" value="CAF4030497.1"/>
    <property type="molecule type" value="Genomic_DNA"/>
</dbReference>
<protein>
    <submittedName>
        <fullName evidence="1">Uncharacterized protein</fullName>
    </submittedName>
</protein>
<dbReference type="Proteomes" id="UP000663823">
    <property type="component" value="Unassembled WGS sequence"/>
</dbReference>
<accession>A0A819QVX5</accession>
<feature type="non-terminal residue" evidence="1">
    <location>
        <position position="31"/>
    </location>
</feature>
<sequence>MDRMNMIMIIIIIQLIVQYRHLYARVEFESS</sequence>
<dbReference type="AlphaFoldDB" id="A0A819QVX5"/>
<proteinExistence type="predicted"/>
<reference evidence="1" key="1">
    <citation type="submission" date="2021-02" db="EMBL/GenBank/DDBJ databases">
        <authorList>
            <person name="Nowell W R."/>
        </authorList>
    </citation>
    <scope>NUCLEOTIDE SEQUENCE</scope>
</reference>
<evidence type="ECO:0000313" key="2">
    <source>
        <dbReference type="Proteomes" id="UP000663823"/>
    </source>
</evidence>
<comment type="caution">
    <text evidence="1">The sequence shown here is derived from an EMBL/GenBank/DDBJ whole genome shotgun (WGS) entry which is preliminary data.</text>
</comment>
<name>A0A819QVX5_9BILA</name>
<gene>
    <name evidence="1" type="ORF">OTI717_LOCUS30614</name>
</gene>
<evidence type="ECO:0000313" key="1">
    <source>
        <dbReference type="EMBL" id="CAF4030497.1"/>
    </source>
</evidence>
<organism evidence="1 2">
    <name type="scientific">Rotaria sordida</name>
    <dbReference type="NCBI Taxonomy" id="392033"/>
    <lineage>
        <taxon>Eukaryota</taxon>
        <taxon>Metazoa</taxon>
        <taxon>Spiralia</taxon>
        <taxon>Gnathifera</taxon>
        <taxon>Rotifera</taxon>
        <taxon>Eurotatoria</taxon>
        <taxon>Bdelloidea</taxon>
        <taxon>Philodinida</taxon>
        <taxon>Philodinidae</taxon>
        <taxon>Rotaria</taxon>
    </lineage>
</organism>